<comment type="caution">
    <text evidence="1">The sequence shown here is derived from an EMBL/GenBank/DDBJ whole genome shotgun (WGS) entry which is preliminary data.</text>
</comment>
<reference evidence="1 2" key="1">
    <citation type="submission" date="2023-10" db="EMBL/GenBank/DDBJ databases">
        <title>Genome-Wide Identification Analysis in wild type Solanum Pinnatisectum Reveals Some Genes Defensing Phytophthora Infestans.</title>
        <authorList>
            <person name="Sun C."/>
        </authorList>
    </citation>
    <scope>NUCLEOTIDE SEQUENCE [LARGE SCALE GENOMIC DNA]</scope>
    <source>
        <strain evidence="1">LQN</strain>
        <tissue evidence="1">Leaf</tissue>
    </source>
</reference>
<proteinExistence type="predicted"/>
<organism evidence="1 2">
    <name type="scientific">Solanum pinnatisectum</name>
    <name type="common">tansyleaf nightshade</name>
    <dbReference type="NCBI Taxonomy" id="50273"/>
    <lineage>
        <taxon>Eukaryota</taxon>
        <taxon>Viridiplantae</taxon>
        <taxon>Streptophyta</taxon>
        <taxon>Embryophyta</taxon>
        <taxon>Tracheophyta</taxon>
        <taxon>Spermatophyta</taxon>
        <taxon>Magnoliopsida</taxon>
        <taxon>eudicotyledons</taxon>
        <taxon>Gunneridae</taxon>
        <taxon>Pentapetalae</taxon>
        <taxon>asterids</taxon>
        <taxon>lamiids</taxon>
        <taxon>Solanales</taxon>
        <taxon>Solanaceae</taxon>
        <taxon>Solanoideae</taxon>
        <taxon>Solaneae</taxon>
        <taxon>Solanum</taxon>
    </lineage>
</organism>
<protein>
    <submittedName>
        <fullName evidence="1">Uncharacterized protein</fullName>
    </submittedName>
</protein>
<accession>A0AAV9K5N2</accession>
<keyword evidence="2" id="KW-1185">Reference proteome</keyword>
<dbReference type="EMBL" id="JAWPEI010000012">
    <property type="protein sequence ID" value="KAK4708631.1"/>
    <property type="molecule type" value="Genomic_DNA"/>
</dbReference>
<evidence type="ECO:0000313" key="2">
    <source>
        <dbReference type="Proteomes" id="UP001311915"/>
    </source>
</evidence>
<dbReference type="Proteomes" id="UP001311915">
    <property type="component" value="Unassembled WGS sequence"/>
</dbReference>
<evidence type="ECO:0000313" key="1">
    <source>
        <dbReference type="EMBL" id="KAK4708631.1"/>
    </source>
</evidence>
<dbReference type="AlphaFoldDB" id="A0AAV9K5N2"/>
<gene>
    <name evidence="1" type="ORF">R3W88_029556</name>
</gene>
<name>A0AAV9K5N2_9SOLN</name>
<sequence length="83" mass="9598">MKVEDIFDSTCVKTQQMLSKRLFHIQLRKSSWTNSNVTYTSKRNIKMGKLFNEGYVEMKSTFIESESSSNGTSIEPPMLIKKL</sequence>